<reference evidence="1" key="1">
    <citation type="journal article" date="2022" name="Environ. Microbiol.">
        <title>Geoalkalibacter halelectricus SAP #1 sp. nov. possessing extracellular electron transfer and mineral#reducing capabilities from a haloalkaline environment.</title>
        <authorList>
            <person name="Yadav S."/>
            <person name="Singh R."/>
            <person name="Sundharam S.S."/>
            <person name="Chaudhary S."/>
            <person name="Krishnamurthi S."/>
            <person name="Patil S.A."/>
        </authorList>
    </citation>
    <scope>NUCLEOTIDE SEQUENCE</scope>
    <source>
        <strain evidence="1">SAP-1</strain>
    </source>
</reference>
<evidence type="ECO:0000313" key="2">
    <source>
        <dbReference type="Proteomes" id="UP001060414"/>
    </source>
</evidence>
<dbReference type="Proteomes" id="UP001060414">
    <property type="component" value="Chromosome"/>
</dbReference>
<proteinExistence type="predicted"/>
<name>A0ABY5ZIZ7_9BACT</name>
<keyword evidence="2" id="KW-1185">Reference proteome</keyword>
<gene>
    <name evidence="1" type="ORF">L9S41_09380</name>
</gene>
<organism evidence="1 2">
    <name type="scientific">Geoalkalibacter halelectricus</name>
    <dbReference type="NCBI Taxonomy" id="2847045"/>
    <lineage>
        <taxon>Bacteria</taxon>
        <taxon>Pseudomonadati</taxon>
        <taxon>Thermodesulfobacteriota</taxon>
        <taxon>Desulfuromonadia</taxon>
        <taxon>Desulfuromonadales</taxon>
        <taxon>Geoalkalibacteraceae</taxon>
        <taxon>Geoalkalibacter</taxon>
    </lineage>
</organism>
<evidence type="ECO:0000313" key="1">
    <source>
        <dbReference type="EMBL" id="UWZ77915.1"/>
    </source>
</evidence>
<sequence length="66" mass="7601">MTPNTDQEPTYNECTSAQQHSEHLCILMEQGRSREVSERSRNPAFLCRNCGAYADQRRDLCNPMPL</sequence>
<dbReference type="EMBL" id="CP092109">
    <property type="protein sequence ID" value="UWZ77915.1"/>
    <property type="molecule type" value="Genomic_DNA"/>
</dbReference>
<dbReference type="RefSeq" id="WP_260746263.1">
    <property type="nucleotide sequence ID" value="NZ_CP092109.1"/>
</dbReference>
<protein>
    <submittedName>
        <fullName evidence="1">Uncharacterized protein</fullName>
    </submittedName>
</protein>
<accession>A0ABY5ZIZ7</accession>